<dbReference type="SUPFAM" id="SSF51658">
    <property type="entry name" value="Xylose isomerase-like"/>
    <property type="match status" value="1"/>
</dbReference>
<feature type="binding site" evidence="7">
    <location>
        <position position="178"/>
    </location>
    <ligand>
        <name>Zn(2+)</name>
        <dbReference type="ChEBI" id="CHEBI:29105"/>
        <label>3</label>
    </ligand>
</feature>
<dbReference type="EC" id="3.1.21.2" evidence="7"/>
<dbReference type="PROSITE" id="PS51432">
    <property type="entry name" value="AP_NUCLEASE_F2_4"/>
    <property type="match status" value="1"/>
</dbReference>
<feature type="binding site" evidence="7">
    <location>
        <position position="105"/>
    </location>
    <ligand>
        <name>Zn(2+)</name>
        <dbReference type="ChEBI" id="CHEBI:29105"/>
        <label>1</label>
    </ligand>
</feature>
<evidence type="ECO:0000256" key="2">
    <source>
        <dbReference type="ARBA" id="ARBA00022723"/>
    </source>
</evidence>
<proteinExistence type="inferred from homology"/>
<dbReference type="SMART" id="SM00518">
    <property type="entry name" value="AP2Ec"/>
    <property type="match status" value="1"/>
</dbReference>
<dbReference type="PROSITE" id="PS00731">
    <property type="entry name" value="AP_NUCLEASE_F2_3"/>
    <property type="match status" value="1"/>
</dbReference>
<dbReference type="InterPro" id="IPR036237">
    <property type="entry name" value="Xyl_isomerase-like_sf"/>
</dbReference>
<feature type="binding site" evidence="7">
    <location>
        <position position="225"/>
    </location>
    <ligand>
        <name>Zn(2+)</name>
        <dbReference type="ChEBI" id="CHEBI:29105"/>
        <label>3</label>
    </ligand>
</feature>
<dbReference type="InterPro" id="IPR013022">
    <property type="entry name" value="Xyl_isomerase-like_TIM-brl"/>
</dbReference>
<accession>A0ABM7WZA7</accession>
<dbReference type="PANTHER" id="PTHR21445">
    <property type="entry name" value="ENDONUCLEASE IV ENDODEOXYRIBONUCLEASE IV"/>
    <property type="match status" value="1"/>
</dbReference>
<comment type="similarity">
    <text evidence="1 7">Belongs to the AP endonuclease 2 family.</text>
</comment>
<dbReference type="Pfam" id="PF01261">
    <property type="entry name" value="AP_endonuc_2"/>
    <property type="match status" value="1"/>
</dbReference>
<keyword evidence="6 7" id="KW-0234">DNA repair</keyword>
<evidence type="ECO:0000256" key="4">
    <source>
        <dbReference type="ARBA" id="ARBA00022801"/>
    </source>
</evidence>
<dbReference type="PROSITE" id="PS00730">
    <property type="entry name" value="AP_NUCLEASE_F2_2"/>
    <property type="match status" value="1"/>
</dbReference>
<feature type="binding site" evidence="7">
    <location>
        <position position="139"/>
    </location>
    <ligand>
        <name>Zn(2+)</name>
        <dbReference type="ChEBI" id="CHEBI:29105"/>
        <label>2</label>
    </ligand>
</feature>
<evidence type="ECO:0000256" key="5">
    <source>
        <dbReference type="ARBA" id="ARBA00022833"/>
    </source>
</evidence>
<evidence type="ECO:0000259" key="8">
    <source>
        <dbReference type="Pfam" id="PF01261"/>
    </source>
</evidence>
<keyword evidence="3 7" id="KW-0227">DNA damage</keyword>
<name>A0ABM7WZA7_9BACT</name>
<evidence type="ECO:0000313" key="10">
    <source>
        <dbReference type="Proteomes" id="UP001162891"/>
    </source>
</evidence>
<dbReference type="InterPro" id="IPR001719">
    <property type="entry name" value="AP_endonuc_2"/>
</dbReference>
<keyword evidence="4 7" id="KW-0378">Hydrolase</keyword>
<evidence type="ECO:0000256" key="1">
    <source>
        <dbReference type="ARBA" id="ARBA00005340"/>
    </source>
</evidence>
<dbReference type="NCBIfam" id="TIGR00587">
    <property type="entry name" value="nfo"/>
    <property type="match status" value="1"/>
</dbReference>
<comment type="cofactor">
    <cofactor evidence="7">
        <name>Zn(2+)</name>
        <dbReference type="ChEBI" id="CHEBI:29105"/>
    </cofactor>
    <text evidence="7">Binds 3 Zn(2+) ions.</text>
</comment>
<protein>
    <recommendedName>
        <fullName evidence="7">Probable endonuclease 4</fullName>
        <ecNumber evidence="7">3.1.21.2</ecNumber>
    </recommendedName>
    <alternativeName>
        <fullName evidence="7">Endodeoxyribonuclease IV</fullName>
    </alternativeName>
    <alternativeName>
        <fullName evidence="7">Endonuclease IV</fullName>
    </alternativeName>
</protein>
<dbReference type="Gene3D" id="3.20.20.150">
    <property type="entry name" value="Divalent-metal-dependent TIM barrel enzymes"/>
    <property type="match status" value="1"/>
</dbReference>
<organism evidence="9 10">
    <name type="scientific">Anaeromyxobacter oryzae</name>
    <dbReference type="NCBI Taxonomy" id="2918170"/>
    <lineage>
        <taxon>Bacteria</taxon>
        <taxon>Pseudomonadati</taxon>
        <taxon>Myxococcota</taxon>
        <taxon>Myxococcia</taxon>
        <taxon>Myxococcales</taxon>
        <taxon>Cystobacterineae</taxon>
        <taxon>Anaeromyxobacteraceae</taxon>
        <taxon>Anaeromyxobacter</taxon>
    </lineage>
</organism>
<dbReference type="CDD" id="cd00019">
    <property type="entry name" value="AP2Ec"/>
    <property type="match status" value="1"/>
</dbReference>
<keyword evidence="7 9" id="KW-0255">Endonuclease</keyword>
<evidence type="ECO:0000313" key="9">
    <source>
        <dbReference type="EMBL" id="BDG04816.1"/>
    </source>
</evidence>
<comment type="function">
    <text evidence="7">Endonuclease IV plays a role in DNA repair. It cleaves phosphodiester bonds at apurinic or apyrimidinic (AP) sites, generating a 3'-hydroxyl group and a 5'-terminal sugar phosphate.</text>
</comment>
<feature type="binding site" evidence="7">
    <location>
        <position position="65"/>
    </location>
    <ligand>
        <name>Zn(2+)</name>
        <dbReference type="ChEBI" id="CHEBI:29105"/>
        <label>1</label>
    </ligand>
</feature>
<sequence>MLLGAHEGIAGGVSTAFSRAEADGADCLQIFTRNARGWAAKPLEDDEVTRFRGEARRTGKPVAAHSSYLINCAAPDRVIRKKSWEALADELGRCERLGIPALIFHPGSHDDVAEGTKLVAEAMERALDRVPGKAKLLVETTAGQGTSLGWRFEQVAAIRDLVPAGKRRRTAVCVDTCHIHAAGYDITTEDGYEKTIGELDRVVGLSNVRAFHLNDSKKPIGCRVDRHEHIGEGALGLAPFRLLVNDDRFAETPGFVETESRWKENIEVLRGLVRR</sequence>
<dbReference type="RefSeq" id="WP_248353309.1">
    <property type="nucleotide sequence ID" value="NZ_AP025591.1"/>
</dbReference>
<dbReference type="Proteomes" id="UP001162891">
    <property type="component" value="Chromosome"/>
</dbReference>
<evidence type="ECO:0000256" key="3">
    <source>
        <dbReference type="ARBA" id="ARBA00022763"/>
    </source>
</evidence>
<dbReference type="EMBL" id="AP025591">
    <property type="protein sequence ID" value="BDG04816.1"/>
    <property type="molecule type" value="Genomic_DNA"/>
</dbReference>
<keyword evidence="2 7" id="KW-0479">Metal-binding</keyword>
<keyword evidence="10" id="KW-1185">Reference proteome</keyword>
<dbReference type="HAMAP" id="MF_00152">
    <property type="entry name" value="Nfo"/>
    <property type="match status" value="1"/>
</dbReference>
<feature type="binding site" evidence="7">
    <location>
        <position position="212"/>
    </location>
    <ligand>
        <name>Zn(2+)</name>
        <dbReference type="ChEBI" id="CHEBI:29105"/>
        <label>2</label>
    </ligand>
</feature>
<evidence type="ECO:0000256" key="6">
    <source>
        <dbReference type="ARBA" id="ARBA00023204"/>
    </source>
</evidence>
<dbReference type="PANTHER" id="PTHR21445:SF0">
    <property type="entry name" value="APURINIC-APYRIMIDINIC ENDONUCLEASE"/>
    <property type="match status" value="1"/>
</dbReference>
<keyword evidence="5 7" id="KW-0862">Zinc</keyword>
<evidence type="ECO:0000256" key="7">
    <source>
        <dbReference type="HAMAP-Rule" id="MF_00152"/>
    </source>
</evidence>
<dbReference type="InterPro" id="IPR018246">
    <property type="entry name" value="AP_endonuc_F2_Zn_BS"/>
</dbReference>
<feature type="binding site" evidence="7">
    <location>
        <position position="257"/>
    </location>
    <ligand>
        <name>Zn(2+)</name>
        <dbReference type="ChEBI" id="CHEBI:29105"/>
        <label>2</label>
    </ligand>
</feature>
<gene>
    <name evidence="7 9" type="primary">nfo</name>
    <name evidence="9" type="ORF">AMOR_38120</name>
</gene>
<reference evidence="10" key="1">
    <citation type="journal article" date="2022" name="Int. J. Syst. Evol. Microbiol.">
        <title>Anaeromyxobacter oryzae sp. nov., Anaeromyxobacter diazotrophicus sp. nov. and Anaeromyxobacter paludicola sp. nov., isolated from paddy soils.</title>
        <authorList>
            <person name="Itoh H."/>
            <person name="Xu Z."/>
            <person name="Mise K."/>
            <person name="Masuda Y."/>
            <person name="Ushijima N."/>
            <person name="Hayakawa C."/>
            <person name="Shiratori Y."/>
            <person name="Senoo K."/>
        </authorList>
    </citation>
    <scope>NUCLEOTIDE SEQUENCE [LARGE SCALE GENOMIC DNA]</scope>
    <source>
        <strain evidence="10">Red232</strain>
    </source>
</reference>
<feature type="binding site" evidence="7">
    <location>
        <position position="227"/>
    </location>
    <ligand>
        <name>Zn(2+)</name>
        <dbReference type="ChEBI" id="CHEBI:29105"/>
        <label>3</label>
    </ligand>
</feature>
<keyword evidence="7" id="KW-0540">Nuclease</keyword>
<dbReference type="PROSITE" id="PS00729">
    <property type="entry name" value="AP_NUCLEASE_F2_1"/>
    <property type="match status" value="1"/>
</dbReference>
<dbReference type="GO" id="GO:0004519">
    <property type="term" value="F:endonuclease activity"/>
    <property type="evidence" value="ECO:0007669"/>
    <property type="project" value="UniProtKB-KW"/>
</dbReference>
<comment type="catalytic activity">
    <reaction evidence="7">
        <text>Endonucleolytic cleavage to 5'-phosphooligonucleotide end-products.</text>
        <dbReference type="EC" id="3.1.21.2"/>
    </reaction>
</comment>
<feature type="binding site" evidence="7">
    <location>
        <position position="139"/>
    </location>
    <ligand>
        <name>Zn(2+)</name>
        <dbReference type="ChEBI" id="CHEBI:29105"/>
        <label>1</label>
    </ligand>
</feature>
<feature type="domain" description="Xylose isomerase-like TIM barrel" evidence="8">
    <location>
        <begin position="18"/>
        <end position="270"/>
    </location>
</feature>
<feature type="binding site" evidence="7">
    <location>
        <position position="175"/>
    </location>
    <ligand>
        <name>Zn(2+)</name>
        <dbReference type="ChEBI" id="CHEBI:29105"/>
        <label>2</label>
    </ligand>
</feature>